<proteinExistence type="predicted"/>
<name>X1CTN3_9ZZZZ</name>
<gene>
    <name evidence="1" type="ORF">S01H4_52237</name>
</gene>
<protein>
    <submittedName>
        <fullName evidence="1">Uncharacterized protein</fullName>
    </submittedName>
</protein>
<dbReference type="AlphaFoldDB" id="X1CTN3"/>
<dbReference type="EMBL" id="BART01029824">
    <property type="protein sequence ID" value="GAH11152.1"/>
    <property type="molecule type" value="Genomic_DNA"/>
</dbReference>
<sequence length="60" mass="6706">MDEKDAKILVDKLIRAAYVAGQNSVNTDSLIFKSEEKQALKLSDEIVRHITKSSGRDNSQ</sequence>
<feature type="non-terminal residue" evidence="1">
    <location>
        <position position="60"/>
    </location>
</feature>
<accession>X1CTN3</accession>
<reference evidence="1" key="1">
    <citation type="journal article" date="2014" name="Front. Microbiol.">
        <title>High frequency of phylogenetically diverse reductive dehalogenase-homologous genes in deep subseafloor sedimentary metagenomes.</title>
        <authorList>
            <person name="Kawai M."/>
            <person name="Futagami T."/>
            <person name="Toyoda A."/>
            <person name="Takaki Y."/>
            <person name="Nishi S."/>
            <person name="Hori S."/>
            <person name="Arai W."/>
            <person name="Tsubouchi T."/>
            <person name="Morono Y."/>
            <person name="Uchiyama I."/>
            <person name="Ito T."/>
            <person name="Fujiyama A."/>
            <person name="Inagaki F."/>
            <person name="Takami H."/>
        </authorList>
    </citation>
    <scope>NUCLEOTIDE SEQUENCE</scope>
    <source>
        <strain evidence="1">Expedition CK06-06</strain>
    </source>
</reference>
<organism evidence="1">
    <name type="scientific">marine sediment metagenome</name>
    <dbReference type="NCBI Taxonomy" id="412755"/>
    <lineage>
        <taxon>unclassified sequences</taxon>
        <taxon>metagenomes</taxon>
        <taxon>ecological metagenomes</taxon>
    </lineage>
</organism>
<evidence type="ECO:0000313" key="1">
    <source>
        <dbReference type="EMBL" id="GAH11152.1"/>
    </source>
</evidence>
<comment type="caution">
    <text evidence="1">The sequence shown here is derived from an EMBL/GenBank/DDBJ whole genome shotgun (WGS) entry which is preliminary data.</text>
</comment>